<dbReference type="GO" id="GO:0005509">
    <property type="term" value="F:calcium ion binding"/>
    <property type="evidence" value="ECO:0007669"/>
    <property type="project" value="InterPro"/>
</dbReference>
<dbReference type="Gene3D" id="1.20.58.60">
    <property type="match status" value="1"/>
</dbReference>
<dbReference type="Gene3D" id="1.10.418.10">
    <property type="entry name" value="Calponin-like domain"/>
    <property type="match status" value="2"/>
</dbReference>
<feature type="coiled-coil region" evidence="5">
    <location>
        <begin position="794"/>
        <end position="828"/>
    </location>
</feature>
<dbReference type="PROSITE" id="PS50222">
    <property type="entry name" value="EF_HAND_2"/>
    <property type="match status" value="1"/>
</dbReference>
<accession>A0A1J4KS32</accession>
<evidence type="ECO:0000256" key="3">
    <source>
        <dbReference type="ARBA" id="ARBA00022753"/>
    </source>
</evidence>
<keyword evidence="2" id="KW-0597">Phosphoprotein</keyword>
<dbReference type="SUPFAM" id="SSF47473">
    <property type="entry name" value="EF-hand"/>
    <property type="match status" value="1"/>
</dbReference>
<protein>
    <submittedName>
        <fullName evidence="8">Alpha-actinin</fullName>
    </submittedName>
</protein>
<reference evidence="8" key="1">
    <citation type="submission" date="2016-10" db="EMBL/GenBank/DDBJ databases">
        <authorList>
            <person name="Benchimol M."/>
            <person name="Almeida L.G."/>
            <person name="Vasconcelos A.T."/>
            <person name="Perreira-Neves A."/>
            <person name="Rosa I.A."/>
            <person name="Tasca T."/>
            <person name="Bogo M.R."/>
            <person name="de Souza W."/>
        </authorList>
    </citation>
    <scope>NUCLEOTIDE SEQUENCE [LARGE SCALE GENOMIC DNA]</scope>
    <source>
        <strain evidence="8">K</strain>
    </source>
</reference>
<feature type="coiled-coil region" evidence="5">
    <location>
        <begin position="873"/>
        <end position="962"/>
    </location>
</feature>
<dbReference type="RefSeq" id="XP_068365413.1">
    <property type="nucleotide sequence ID" value="XM_068499894.1"/>
</dbReference>
<feature type="domain" description="EF-hand" evidence="7">
    <location>
        <begin position="1008"/>
        <end position="1043"/>
    </location>
</feature>
<evidence type="ECO:0000259" key="7">
    <source>
        <dbReference type="PROSITE" id="PS50222"/>
    </source>
</evidence>
<proteinExistence type="predicted"/>
<dbReference type="SMART" id="SM01184">
    <property type="entry name" value="efhand_Ca_insen"/>
    <property type="match status" value="1"/>
</dbReference>
<dbReference type="InterPro" id="IPR011992">
    <property type="entry name" value="EF-hand-dom_pair"/>
</dbReference>
<evidence type="ECO:0000313" key="8">
    <source>
        <dbReference type="EMBL" id="OHT12277.1"/>
    </source>
</evidence>
<dbReference type="InterPro" id="IPR001715">
    <property type="entry name" value="CH_dom"/>
</dbReference>
<dbReference type="FunFam" id="1.10.418.10:FF:000023">
    <property type="entry name" value="EH domain-binding protein 1 isoform X1"/>
    <property type="match status" value="1"/>
</dbReference>
<feature type="domain" description="Calponin-homology (CH)" evidence="6">
    <location>
        <begin position="19"/>
        <end position="126"/>
    </location>
</feature>
<dbReference type="Proteomes" id="UP000179807">
    <property type="component" value="Unassembled WGS sequence"/>
</dbReference>
<gene>
    <name evidence="8" type="ORF">TRFO_17963</name>
</gene>
<dbReference type="SUPFAM" id="SSF47576">
    <property type="entry name" value="Calponin-homology domain, CH-domain"/>
    <property type="match status" value="1"/>
</dbReference>
<dbReference type="VEuPathDB" id="TrichDB:TRFO_17963"/>
<dbReference type="SMART" id="SM00033">
    <property type="entry name" value="CH"/>
    <property type="match status" value="2"/>
</dbReference>
<evidence type="ECO:0000259" key="6">
    <source>
        <dbReference type="PROSITE" id="PS50021"/>
    </source>
</evidence>
<dbReference type="GeneID" id="94834598"/>
<dbReference type="Gene3D" id="1.10.238.10">
    <property type="entry name" value="EF-hand"/>
    <property type="match status" value="2"/>
</dbReference>
<comment type="caution">
    <text evidence="8">The sequence shown here is derived from an EMBL/GenBank/DDBJ whole genome shotgun (WGS) entry which is preliminary data.</text>
</comment>
<dbReference type="GO" id="GO:0005768">
    <property type="term" value="C:endosome"/>
    <property type="evidence" value="ECO:0007669"/>
    <property type="project" value="UniProtKB-SubCell"/>
</dbReference>
<feature type="coiled-coil region" evidence="5">
    <location>
        <begin position="724"/>
        <end position="758"/>
    </location>
</feature>
<dbReference type="InterPro" id="IPR002048">
    <property type="entry name" value="EF_hand_dom"/>
</dbReference>
<dbReference type="EMBL" id="MLAK01000567">
    <property type="protein sequence ID" value="OHT12277.1"/>
    <property type="molecule type" value="Genomic_DNA"/>
</dbReference>
<dbReference type="PROSITE" id="PS50021">
    <property type="entry name" value="CH"/>
    <property type="match status" value="2"/>
</dbReference>
<dbReference type="AlphaFoldDB" id="A0A1J4KS32"/>
<evidence type="ECO:0000313" key="9">
    <source>
        <dbReference type="Proteomes" id="UP000179807"/>
    </source>
</evidence>
<keyword evidence="3" id="KW-0967">Endosome</keyword>
<evidence type="ECO:0000256" key="1">
    <source>
        <dbReference type="ARBA" id="ARBA00004177"/>
    </source>
</evidence>
<dbReference type="CDD" id="cd00051">
    <property type="entry name" value="EFh"/>
    <property type="match status" value="1"/>
</dbReference>
<evidence type="ECO:0000256" key="5">
    <source>
        <dbReference type="SAM" id="Coils"/>
    </source>
</evidence>
<sequence>MSGRESSMKAGILNKSWEVTQIKVFSRWCAKHLRTRKLEFETIEKDFSDGVKLINLLEVIGKEKMDGRWHAAPKNRFQKLENIQLAIHYITDLKKIKLIGIHPEDIVDCNLKLTLGLIWSCINKFVIEDISVEEATARDALLIWCKKNTQGYEGVNITNFTTSWSSGLAFCALINHFRPELLDYNALDKSNHTQNCITAFEACKELGITVFLDPEDLVDTTPDDKSVVTQASEFFHFFAGESRTIAMADKIKNTISIQKFLSDLKNDYEKQAQITIDAISVENENITNTNYERTVPGVKARLVDVVKFGRVGRPQIIELRATALRTWATLITNCKTHSRVVPTPKEGLEPAALDKAVNDLENIQAQTRINLTQELHEIENALLTAFDNQCETVINSCQDIRNRSISLNGTLREQRDILISLLDEANNLSASVDALQAPFDELCSYHLNDRSNNTTYSIQSELFQLISHIKRLIDQSNNNITEEENQAKILAYNEKAQYYVDECSALEASFSEIQGSIDERRDALIAKQEEITTKRNGVSNLNEDFAALEHEGLHHSIVNTPATITSTYSKLLTTAIVDTGKVFDEMVNAFDLLTLELDNRIKDLNNQANNLSGSFTEQRDTIESLTTQAHNLQSEIPTVLNESYDKICQFKLQWNIKLSPTDVLGSVEQLLILLAKLTEQNKSNLLKESNDDRINQYNQLAATYVQASQDFHETVNAIQNETDIAAKRSQYLEKQHELAQKREELQALNEPYLELERNALHMRIDATPSSISSYYASILSEISNALNIIYSEMVSNYDEKANAIADSIKELDNQQKSLSENLEERKNAISQLISQTEPIGNEIGTLNEPYEELTQYKLNYKAKSSPSDIQGMLEQLSSRLRHLEQNNEGSIRKANNAERVSSYNEKANALVDEIKSLEKSVSNVDGSNEEKQQKLYAKELEIKAKLDNVQELSGIYDDLERDELHLEIENTPSAIITFINSAISNAETIIQAIDKAIAAAKGLEISEEQLAEFRETFTHFDKTGDKILAPYELVACLTAMGDSITEEEAAKIAAKYSGGKSGLDFDSYVRFMLDRYSKKETPESTKEAFAAIAANQPVINDEQLARYFSPEDCEFMKTQMTPVDGGYDFAAWVDSIYA</sequence>
<evidence type="ECO:0000256" key="2">
    <source>
        <dbReference type="ARBA" id="ARBA00022553"/>
    </source>
</evidence>
<feature type="domain" description="Calponin-homology (CH)" evidence="6">
    <location>
        <begin position="135"/>
        <end position="239"/>
    </location>
</feature>
<dbReference type="InterPro" id="IPR036872">
    <property type="entry name" value="CH_dom_sf"/>
</dbReference>
<keyword evidence="4 5" id="KW-0175">Coiled coil</keyword>
<dbReference type="Pfam" id="PF00307">
    <property type="entry name" value="CH"/>
    <property type="match status" value="2"/>
</dbReference>
<evidence type="ECO:0000256" key="4">
    <source>
        <dbReference type="ARBA" id="ARBA00023054"/>
    </source>
</evidence>
<keyword evidence="9" id="KW-1185">Reference proteome</keyword>
<comment type="subcellular location">
    <subcellularLocation>
        <location evidence="1">Endosome</location>
    </subcellularLocation>
</comment>
<dbReference type="PANTHER" id="PTHR11915">
    <property type="entry name" value="SPECTRIN/FILAMIN RELATED CYTOSKELETAL PROTEIN"/>
    <property type="match status" value="1"/>
</dbReference>
<dbReference type="OrthoDB" id="10017054at2759"/>
<name>A0A1J4KS32_9EUKA</name>
<organism evidence="8 9">
    <name type="scientific">Tritrichomonas foetus</name>
    <dbReference type="NCBI Taxonomy" id="1144522"/>
    <lineage>
        <taxon>Eukaryota</taxon>
        <taxon>Metamonada</taxon>
        <taxon>Parabasalia</taxon>
        <taxon>Tritrichomonadida</taxon>
        <taxon>Tritrichomonadidae</taxon>
        <taxon>Tritrichomonas</taxon>
    </lineage>
</organism>